<keyword evidence="3" id="KW-1185">Reference proteome</keyword>
<dbReference type="EMBL" id="JBDKWZ010000013">
    <property type="protein sequence ID" value="MEN7550402.1"/>
    <property type="molecule type" value="Genomic_DNA"/>
</dbReference>
<dbReference type="PANTHER" id="PTHR45180:SF1">
    <property type="entry name" value="OS01G0307686 PROTEIN"/>
    <property type="match status" value="1"/>
</dbReference>
<dbReference type="GO" id="GO:0008757">
    <property type="term" value="F:S-adenosylmethionine-dependent methyltransferase activity"/>
    <property type="evidence" value="ECO:0007669"/>
    <property type="project" value="InterPro"/>
</dbReference>
<comment type="caution">
    <text evidence="2">The sequence shown here is derived from an EMBL/GenBank/DDBJ whole genome shotgun (WGS) entry which is preliminary data.</text>
</comment>
<dbReference type="PANTHER" id="PTHR45180">
    <property type="entry name" value="OS01G0307686 PROTEIN"/>
    <property type="match status" value="1"/>
</dbReference>
<gene>
    <name evidence="2" type="ORF">AAG747_20960</name>
</gene>
<dbReference type="RefSeq" id="WP_346823183.1">
    <property type="nucleotide sequence ID" value="NZ_JBDKWZ010000013.1"/>
</dbReference>
<feature type="domain" description="Methyltransferase type 11" evidence="1">
    <location>
        <begin position="40"/>
        <end position="127"/>
    </location>
</feature>
<dbReference type="SUPFAM" id="SSF53335">
    <property type="entry name" value="S-adenosyl-L-methionine-dependent methyltransferases"/>
    <property type="match status" value="1"/>
</dbReference>
<dbReference type="InterPro" id="IPR029063">
    <property type="entry name" value="SAM-dependent_MTases_sf"/>
</dbReference>
<sequence>MPKDNFSVNSGLYARYRPLYPDALFEFILAHTPVRKQAWDCATGNGQCAAVLSKYFASVKATDISQKQLSHALYKPNIDYSVASAENSGFAPRSFNLITVAQAAHWFELSEFYQEVQRVACRDATLAIWGYGLVRISQAIDPIIREFYTQTVAPYWDPERKHLDNGYQNISMPFNMIPAPEFTLDVHWNLAHFTGYLNTWSSVRKFIQEKQYNPVEHLIRQLSLLWPPHEIKTLSFPIFLKLGKVH</sequence>
<evidence type="ECO:0000313" key="2">
    <source>
        <dbReference type="EMBL" id="MEN7550402.1"/>
    </source>
</evidence>
<evidence type="ECO:0000313" key="3">
    <source>
        <dbReference type="Proteomes" id="UP001403385"/>
    </source>
</evidence>
<keyword evidence="2" id="KW-0489">Methyltransferase</keyword>
<name>A0AAW9SAE3_9BACT</name>
<dbReference type="Gene3D" id="3.40.50.150">
    <property type="entry name" value="Vaccinia Virus protein VP39"/>
    <property type="match status" value="1"/>
</dbReference>
<dbReference type="InterPro" id="IPR013216">
    <property type="entry name" value="Methyltransf_11"/>
</dbReference>
<evidence type="ECO:0000259" key="1">
    <source>
        <dbReference type="Pfam" id="PF08241"/>
    </source>
</evidence>
<dbReference type="GO" id="GO:0032259">
    <property type="term" value="P:methylation"/>
    <property type="evidence" value="ECO:0007669"/>
    <property type="project" value="UniProtKB-KW"/>
</dbReference>
<proteinExistence type="predicted"/>
<accession>A0AAW9SAE3</accession>
<dbReference type="Pfam" id="PF08241">
    <property type="entry name" value="Methyltransf_11"/>
    <property type="match status" value="1"/>
</dbReference>
<organism evidence="2 3">
    <name type="scientific">Rapidithrix thailandica</name>
    <dbReference type="NCBI Taxonomy" id="413964"/>
    <lineage>
        <taxon>Bacteria</taxon>
        <taxon>Pseudomonadati</taxon>
        <taxon>Bacteroidota</taxon>
        <taxon>Cytophagia</taxon>
        <taxon>Cytophagales</taxon>
        <taxon>Flammeovirgaceae</taxon>
        <taxon>Rapidithrix</taxon>
    </lineage>
</organism>
<keyword evidence="2" id="KW-0808">Transferase</keyword>
<protein>
    <submittedName>
        <fullName evidence="2">Methyltransferase domain-containing protein</fullName>
    </submittedName>
</protein>
<dbReference type="AlphaFoldDB" id="A0AAW9SAE3"/>
<dbReference type="Proteomes" id="UP001403385">
    <property type="component" value="Unassembled WGS sequence"/>
</dbReference>
<reference evidence="2 3" key="1">
    <citation type="submission" date="2024-04" db="EMBL/GenBank/DDBJ databases">
        <title>Novel genus in family Flammeovirgaceae.</title>
        <authorList>
            <person name="Nguyen T.H."/>
            <person name="Vuong T.Q."/>
            <person name="Le H."/>
            <person name="Kim S.-G."/>
        </authorList>
    </citation>
    <scope>NUCLEOTIDE SEQUENCE [LARGE SCALE GENOMIC DNA]</scope>
    <source>
        <strain evidence="2 3">JCM 23209</strain>
    </source>
</reference>